<evidence type="ECO:0000256" key="4">
    <source>
        <dbReference type="ARBA" id="ARBA00047960"/>
    </source>
</evidence>
<dbReference type="SFLD" id="SFLDS00019">
    <property type="entry name" value="Glutathione_Transferase_(cytos"/>
    <property type="match status" value="1"/>
</dbReference>
<dbReference type="SFLD" id="SFLDG01205">
    <property type="entry name" value="AMPS.1"/>
    <property type="match status" value="1"/>
</dbReference>
<dbReference type="GO" id="GO:0004364">
    <property type="term" value="F:glutathione transferase activity"/>
    <property type="evidence" value="ECO:0007669"/>
    <property type="project" value="UniProtKB-EC"/>
</dbReference>
<dbReference type="InterPro" id="IPR036249">
    <property type="entry name" value="Thioredoxin-like_sf"/>
</dbReference>
<feature type="domain" description="GST C-terminal" evidence="7">
    <location>
        <begin position="88"/>
        <end position="217"/>
    </location>
</feature>
<evidence type="ECO:0000259" key="7">
    <source>
        <dbReference type="PROSITE" id="PS50405"/>
    </source>
</evidence>
<dbReference type="EC" id="2.5.1.18" evidence="1"/>
<keyword evidence="2" id="KW-0808">Transferase</keyword>
<dbReference type="Gene3D" id="1.20.1050.10">
    <property type="match status" value="1"/>
</dbReference>
<dbReference type="EMBL" id="BTSY01000002">
    <property type="protein sequence ID" value="GMT14652.1"/>
    <property type="molecule type" value="Genomic_DNA"/>
</dbReference>
<dbReference type="InterPro" id="IPR036282">
    <property type="entry name" value="Glutathione-S-Trfase_C_sf"/>
</dbReference>
<comment type="caution">
    <text evidence="8">The sequence shown here is derived from an EMBL/GenBank/DDBJ whole genome shotgun (WGS) entry which is preliminary data.</text>
</comment>
<dbReference type="InterPro" id="IPR010987">
    <property type="entry name" value="Glutathione-S-Trfase_C-like"/>
</dbReference>
<evidence type="ECO:0000256" key="3">
    <source>
        <dbReference type="ARBA" id="ARBA00038317"/>
    </source>
</evidence>
<dbReference type="InterPro" id="IPR004046">
    <property type="entry name" value="GST_C"/>
</dbReference>
<dbReference type="FunFam" id="3.40.30.10:FF:000189">
    <property type="entry name" value="Glutathione S-Transferase"/>
    <property type="match status" value="1"/>
</dbReference>
<dbReference type="PANTHER" id="PTHR11571">
    <property type="entry name" value="GLUTATHIONE S-TRANSFERASE"/>
    <property type="match status" value="1"/>
</dbReference>
<name>A0AAV5V8U9_9BILA</name>
<evidence type="ECO:0000259" key="6">
    <source>
        <dbReference type="PROSITE" id="PS50404"/>
    </source>
</evidence>
<evidence type="ECO:0000256" key="5">
    <source>
        <dbReference type="ARBA" id="ARBA00078118"/>
    </source>
</evidence>
<reference evidence="8" key="1">
    <citation type="submission" date="2023-10" db="EMBL/GenBank/DDBJ databases">
        <title>Genome assembly of Pristionchus species.</title>
        <authorList>
            <person name="Yoshida K."/>
            <person name="Sommer R.J."/>
        </authorList>
    </citation>
    <scope>NUCLEOTIDE SEQUENCE</scope>
    <source>
        <strain evidence="8">RS5133</strain>
    </source>
</reference>
<dbReference type="InterPro" id="IPR050213">
    <property type="entry name" value="GST_superfamily"/>
</dbReference>
<dbReference type="InterPro" id="IPR004045">
    <property type="entry name" value="Glutathione_S-Trfase_N"/>
</dbReference>
<dbReference type="PROSITE" id="PS50405">
    <property type="entry name" value="GST_CTER"/>
    <property type="match status" value="1"/>
</dbReference>
<dbReference type="FunFam" id="1.20.1050.10:FF:000031">
    <property type="entry name" value="Glutathione S-Transferase"/>
    <property type="match status" value="1"/>
</dbReference>
<evidence type="ECO:0000256" key="1">
    <source>
        <dbReference type="ARBA" id="ARBA00012452"/>
    </source>
</evidence>
<dbReference type="AlphaFoldDB" id="A0AAV5V8U9"/>
<dbReference type="SFLD" id="SFLDG00363">
    <property type="entry name" value="AMPS_(cytGST):_Alpha-__Mu-__Pi"/>
    <property type="match status" value="1"/>
</dbReference>
<comment type="similarity">
    <text evidence="3">Belongs to the GST superfamily. Sigma family.</text>
</comment>
<dbReference type="SUPFAM" id="SSF52833">
    <property type="entry name" value="Thioredoxin-like"/>
    <property type="match status" value="1"/>
</dbReference>
<organism evidence="8 9">
    <name type="scientific">Pristionchus fissidentatus</name>
    <dbReference type="NCBI Taxonomy" id="1538716"/>
    <lineage>
        <taxon>Eukaryota</taxon>
        <taxon>Metazoa</taxon>
        <taxon>Ecdysozoa</taxon>
        <taxon>Nematoda</taxon>
        <taxon>Chromadorea</taxon>
        <taxon>Rhabditida</taxon>
        <taxon>Rhabditina</taxon>
        <taxon>Diplogasteromorpha</taxon>
        <taxon>Diplogasteroidea</taxon>
        <taxon>Neodiplogasteridae</taxon>
        <taxon>Pristionchus</taxon>
    </lineage>
</organism>
<accession>A0AAV5V8U9</accession>
<evidence type="ECO:0000256" key="2">
    <source>
        <dbReference type="ARBA" id="ARBA00022679"/>
    </source>
</evidence>
<dbReference type="Pfam" id="PF14497">
    <property type="entry name" value="GST_C_3"/>
    <property type="match status" value="1"/>
</dbReference>
<comment type="catalytic activity">
    <reaction evidence="4">
        <text>RX + glutathione = an S-substituted glutathione + a halide anion + H(+)</text>
        <dbReference type="Rhea" id="RHEA:16437"/>
        <dbReference type="ChEBI" id="CHEBI:15378"/>
        <dbReference type="ChEBI" id="CHEBI:16042"/>
        <dbReference type="ChEBI" id="CHEBI:17792"/>
        <dbReference type="ChEBI" id="CHEBI:57925"/>
        <dbReference type="ChEBI" id="CHEBI:90779"/>
        <dbReference type="EC" id="2.5.1.18"/>
    </reaction>
</comment>
<dbReference type="Gene3D" id="3.40.30.10">
    <property type="entry name" value="Glutaredoxin"/>
    <property type="match status" value="1"/>
</dbReference>
<dbReference type="SUPFAM" id="SSF47616">
    <property type="entry name" value="GST C-terminal domain-like"/>
    <property type="match status" value="1"/>
</dbReference>
<sequence>TPFEFSMKDNYKLTYFNIRGRAEPIRMLFRLAGVQFEDRRIELEEWPKMKNKTPFGSLPLLEYNHEQLGQSQAITRYLATRFGLSGRTPLEEAQVDAFADCIVDFLNAIDEFHLVACGLQPGSKGELYERSFCPARDKLFTVMQKQLKKNGSGWLVGSSITSVDIQLACVLKQMLDESGRGEDEILRGFGTIGEHQNKVHSHPRLAPYIESRPKSQF</sequence>
<protein>
    <recommendedName>
        <fullName evidence="1">glutathione transferase</fullName>
        <ecNumber evidence="1">2.5.1.18</ecNumber>
    </recommendedName>
    <alternativeName>
        <fullName evidence="5">GST class-sigma</fullName>
    </alternativeName>
</protein>
<proteinExistence type="inferred from homology"/>
<dbReference type="GO" id="GO:0006749">
    <property type="term" value="P:glutathione metabolic process"/>
    <property type="evidence" value="ECO:0007669"/>
    <property type="project" value="TreeGrafter"/>
</dbReference>
<dbReference type="Proteomes" id="UP001432322">
    <property type="component" value="Unassembled WGS sequence"/>
</dbReference>
<dbReference type="CDD" id="cd03192">
    <property type="entry name" value="GST_C_Sigma_like"/>
    <property type="match status" value="1"/>
</dbReference>
<dbReference type="InterPro" id="IPR040079">
    <property type="entry name" value="Glutathione_S-Trfase"/>
</dbReference>
<dbReference type="CDD" id="cd03039">
    <property type="entry name" value="GST_N_Sigma_like"/>
    <property type="match status" value="1"/>
</dbReference>
<gene>
    <name evidence="8" type="ORF">PFISCL1PPCAC_5949</name>
</gene>
<keyword evidence="9" id="KW-1185">Reference proteome</keyword>
<evidence type="ECO:0000313" key="8">
    <source>
        <dbReference type="EMBL" id="GMT14652.1"/>
    </source>
</evidence>
<dbReference type="PROSITE" id="PS50404">
    <property type="entry name" value="GST_NTER"/>
    <property type="match status" value="1"/>
</dbReference>
<evidence type="ECO:0000313" key="9">
    <source>
        <dbReference type="Proteomes" id="UP001432322"/>
    </source>
</evidence>
<feature type="domain" description="GST N-terminal" evidence="6">
    <location>
        <begin position="9"/>
        <end position="86"/>
    </location>
</feature>
<dbReference type="PANTHER" id="PTHR11571:SF256">
    <property type="entry name" value="GST C-TERMINAL DOMAIN-CONTAINING PROTEIN-RELATED"/>
    <property type="match status" value="1"/>
</dbReference>
<feature type="non-terminal residue" evidence="8">
    <location>
        <position position="1"/>
    </location>
</feature>
<dbReference type="Pfam" id="PF02798">
    <property type="entry name" value="GST_N"/>
    <property type="match status" value="1"/>
</dbReference>
<dbReference type="GO" id="GO:0005737">
    <property type="term" value="C:cytoplasm"/>
    <property type="evidence" value="ECO:0007669"/>
    <property type="project" value="UniProtKB-ARBA"/>
</dbReference>